<evidence type="ECO:0000313" key="2">
    <source>
        <dbReference type="Proteomes" id="UP000694240"/>
    </source>
</evidence>
<keyword evidence="2" id="KW-1185">Reference proteome</keyword>
<accession>A0A8T1XZN9</accession>
<organism evidence="1 2">
    <name type="scientific">Arabidopsis thaliana x Arabidopsis arenosa</name>
    <dbReference type="NCBI Taxonomy" id="1240361"/>
    <lineage>
        <taxon>Eukaryota</taxon>
        <taxon>Viridiplantae</taxon>
        <taxon>Streptophyta</taxon>
        <taxon>Embryophyta</taxon>
        <taxon>Tracheophyta</taxon>
        <taxon>Spermatophyta</taxon>
        <taxon>Magnoliopsida</taxon>
        <taxon>eudicotyledons</taxon>
        <taxon>Gunneridae</taxon>
        <taxon>Pentapetalae</taxon>
        <taxon>rosids</taxon>
        <taxon>malvids</taxon>
        <taxon>Brassicales</taxon>
        <taxon>Brassicaceae</taxon>
        <taxon>Camelineae</taxon>
        <taxon>Arabidopsis</taxon>
    </lineage>
</organism>
<name>A0A8T1XZN9_9BRAS</name>
<gene>
    <name evidence="1" type="ORF">ISN45_Aa07g004730</name>
</gene>
<dbReference type="AlphaFoldDB" id="A0A8T1XZN9"/>
<protein>
    <submittedName>
        <fullName evidence="1">RNA-binding domain superfamily</fullName>
    </submittedName>
</protein>
<sequence>MDMGMFSQPPPVYGDVQGRSFFFASNPEMKAFFEKPRRSWVIDVEGFDTSLPADEMEEALINHFKSCGAILRASVRRHPDNGLANIVMVGDDADEKVMQLNGTELGGRKLVVKARPYPRMDYRHLNLPFASSS</sequence>
<dbReference type="Proteomes" id="UP000694240">
    <property type="component" value="Chromosome 12"/>
</dbReference>
<reference evidence="1 2" key="1">
    <citation type="submission" date="2020-12" db="EMBL/GenBank/DDBJ databases">
        <title>Concerted genomic and epigenomic changes stabilize Arabidopsis allopolyploids.</title>
        <authorList>
            <person name="Chen Z."/>
        </authorList>
    </citation>
    <scope>NUCLEOTIDE SEQUENCE [LARGE SCALE GENOMIC DNA]</scope>
    <source>
        <strain evidence="1">Allo738</strain>
        <tissue evidence="1">Leaf</tissue>
    </source>
</reference>
<proteinExistence type="predicted"/>
<dbReference type="EMBL" id="JAEFBK010000012">
    <property type="protein sequence ID" value="KAG7540237.1"/>
    <property type="molecule type" value="Genomic_DNA"/>
</dbReference>
<comment type="caution">
    <text evidence="1">The sequence shown here is derived from an EMBL/GenBank/DDBJ whole genome shotgun (WGS) entry which is preliminary data.</text>
</comment>
<evidence type="ECO:0000313" key="1">
    <source>
        <dbReference type="EMBL" id="KAG7540237.1"/>
    </source>
</evidence>